<dbReference type="AlphaFoldDB" id="A0A9N9EYS9"/>
<organism evidence="1 2">
    <name type="scientific">Funneliformis mosseae</name>
    <name type="common">Endomycorrhizal fungus</name>
    <name type="synonym">Glomus mosseae</name>
    <dbReference type="NCBI Taxonomy" id="27381"/>
    <lineage>
        <taxon>Eukaryota</taxon>
        <taxon>Fungi</taxon>
        <taxon>Fungi incertae sedis</taxon>
        <taxon>Mucoromycota</taxon>
        <taxon>Glomeromycotina</taxon>
        <taxon>Glomeromycetes</taxon>
        <taxon>Glomerales</taxon>
        <taxon>Glomeraceae</taxon>
        <taxon>Funneliformis</taxon>
    </lineage>
</organism>
<evidence type="ECO:0000313" key="1">
    <source>
        <dbReference type="EMBL" id="CAG8499009.1"/>
    </source>
</evidence>
<dbReference type="Proteomes" id="UP000789375">
    <property type="component" value="Unassembled WGS sequence"/>
</dbReference>
<keyword evidence="2" id="KW-1185">Reference proteome</keyword>
<gene>
    <name evidence="1" type="ORF">FMOSSE_LOCUS3936</name>
</gene>
<reference evidence="1" key="1">
    <citation type="submission" date="2021-06" db="EMBL/GenBank/DDBJ databases">
        <authorList>
            <person name="Kallberg Y."/>
            <person name="Tangrot J."/>
            <person name="Rosling A."/>
        </authorList>
    </citation>
    <scope>NUCLEOTIDE SEQUENCE</scope>
    <source>
        <strain evidence="1">87-6 pot B 2015</strain>
    </source>
</reference>
<name>A0A9N9EYS9_FUNMO</name>
<accession>A0A9N9EYS9</accession>
<protein>
    <submittedName>
        <fullName evidence="1">5815_t:CDS:1</fullName>
    </submittedName>
</protein>
<dbReference type="EMBL" id="CAJVPP010000629">
    <property type="protein sequence ID" value="CAG8499009.1"/>
    <property type="molecule type" value="Genomic_DNA"/>
</dbReference>
<sequence>MATLDMLKTPLEMNDLLPIFIKNLLGLRYTLLSLNNKILSITRAQRECNQYPPPFIITSNTSEIKWQKCYI</sequence>
<comment type="caution">
    <text evidence="1">The sequence shown here is derived from an EMBL/GenBank/DDBJ whole genome shotgun (WGS) entry which is preliminary data.</text>
</comment>
<proteinExistence type="predicted"/>
<evidence type="ECO:0000313" key="2">
    <source>
        <dbReference type="Proteomes" id="UP000789375"/>
    </source>
</evidence>